<dbReference type="Proteomes" id="UP000029435">
    <property type="component" value="Unassembled WGS sequence"/>
</dbReference>
<evidence type="ECO:0000313" key="2">
    <source>
        <dbReference type="EMBL" id="KGA31901.1"/>
    </source>
</evidence>
<feature type="transmembrane region" description="Helical" evidence="1">
    <location>
        <begin position="66"/>
        <end position="85"/>
    </location>
</feature>
<name>A0A0M2EYR8_9GAMM</name>
<evidence type="ECO:0000256" key="1">
    <source>
        <dbReference type="SAM" id="Phobius"/>
    </source>
</evidence>
<keyword evidence="1" id="KW-0812">Transmembrane</keyword>
<dbReference type="AlphaFoldDB" id="A0A0M2EYR8"/>
<dbReference type="EMBL" id="JQOD01000008">
    <property type="protein sequence ID" value="KGA31901.1"/>
    <property type="molecule type" value="Genomic_DNA"/>
</dbReference>
<comment type="caution">
    <text evidence="2">The sequence shown here is derived from an EMBL/GenBank/DDBJ whole genome shotgun (WGS) entry which is preliminary data.</text>
</comment>
<reference evidence="2 3" key="1">
    <citation type="submission" date="2014-08" db="EMBL/GenBank/DDBJ databases">
        <title>Genome sequences of NCPPB Pectobacterium isolates.</title>
        <authorList>
            <person name="Glover R.H."/>
            <person name="Sapp M."/>
            <person name="Elphinstone J."/>
        </authorList>
    </citation>
    <scope>NUCLEOTIDE SEQUENCE [LARGE SCALE GENOMIC DNA]</scope>
    <source>
        <strain evidence="2 3">LMG 21372</strain>
    </source>
</reference>
<gene>
    <name evidence="2" type="ORF">KU74_20045</name>
</gene>
<keyword evidence="1" id="KW-1133">Transmembrane helix</keyword>
<keyword evidence="1" id="KW-0472">Membrane</keyword>
<protein>
    <submittedName>
        <fullName evidence="2">Uncharacterized protein</fullName>
    </submittedName>
</protein>
<feature type="transmembrane region" description="Helical" evidence="1">
    <location>
        <begin position="12"/>
        <end position="35"/>
    </location>
</feature>
<organism evidence="2 3">
    <name type="scientific">Pectobacterium brasiliense</name>
    <dbReference type="NCBI Taxonomy" id="180957"/>
    <lineage>
        <taxon>Bacteria</taxon>
        <taxon>Pseudomonadati</taxon>
        <taxon>Pseudomonadota</taxon>
        <taxon>Gammaproteobacteria</taxon>
        <taxon>Enterobacterales</taxon>
        <taxon>Pectobacteriaceae</taxon>
        <taxon>Pectobacterium</taxon>
    </lineage>
</organism>
<accession>A0A0M2EYR8</accession>
<sequence length="89" mass="10151">MMLTSKCKSSIRWVSIALVSLFYYLLVGGVGAISFDKDIMYFSEKTISVEYHKASLEIMQEHTNSVYLAAFIAFPICMSLILIIFKKVR</sequence>
<evidence type="ECO:0000313" key="3">
    <source>
        <dbReference type="Proteomes" id="UP000029435"/>
    </source>
</evidence>
<proteinExistence type="predicted"/>